<keyword evidence="1" id="KW-0051">Antiviral defense</keyword>
<dbReference type="NCBIfam" id="TIGR01868">
    <property type="entry name" value="casD_Cas5e"/>
    <property type="match status" value="1"/>
</dbReference>
<accession>A0A831LM13</accession>
<comment type="caution">
    <text evidence="2">The sequence shown here is derived from an EMBL/GenBank/DDBJ whole genome shotgun (WGS) entry which is preliminary data.</text>
</comment>
<dbReference type="InterPro" id="IPR010147">
    <property type="entry name" value="CRISPR-assoc_prot_CasD"/>
</dbReference>
<reference evidence="2" key="1">
    <citation type="journal article" date="2020" name="mSystems">
        <title>Genome- and Community-Level Interaction Insights into Carbon Utilization and Element Cycling Functions of Hydrothermarchaeota in Hydrothermal Sediment.</title>
        <authorList>
            <person name="Zhou Z."/>
            <person name="Liu Y."/>
            <person name="Xu W."/>
            <person name="Pan J."/>
            <person name="Luo Z.H."/>
            <person name="Li M."/>
        </authorList>
    </citation>
    <scope>NUCLEOTIDE SEQUENCE [LARGE SCALE GENOMIC DNA]</scope>
    <source>
        <strain evidence="2">SpSt-1220</strain>
    </source>
</reference>
<protein>
    <submittedName>
        <fullName evidence="2">Type I-E CRISPR-associated protein Cas5/CasD</fullName>
    </submittedName>
</protein>
<dbReference type="GO" id="GO:0051607">
    <property type="term" value="P:defense response to virus"/>
    <property type="evidence" value="ECO:0007669"/>
    <property type="project" value="UniProtKB-KW"/>
</dbReference>
<dbReference type="Proteomes" id="UP000886162">
    <property type="component" value="Unassembled WGS sequence"/>
</dbReference>
<dbReference type="GO" id="GO:0043571">
    <property type="term" value="P:maintenance of CRISPR repeat elements"/>
    <property type="evidence" value="ECO:0007669"/>
    <property type="project" value="InterPro"/>
</dbReference>
<dbReference type="CDD" id="cd09756">
    <property type="entry name" value="Cas5_I-E"/>
    <property type="match status" value="1"/>
</dbReference>
<dbReference type="AlphaFoldDB" id="A0A831LM13"/>
<gene>
    <name evidence="2" type="primary">cas5e</name>
    <name evidence="2" type="ORF">ENN94_05835</name>
</gene>
<evidence type="ECO:0000313" key="2">
    <source>
        <dbReference type="EMBL" id="HDR47207.1"/>
    </source>
</evidence>
<dbReference type="Pfam" id="PF09704">
    <property type="entry name" value="Cas_Cas5d"/>
    <property type="match status" value="1"/>
</dbReference>
<dbReference type="GO" id="GO:0003723">
    <property type="term" value="F:RNA binding"/>
    <property type="evidence" value="ECO:0007669"/>
    <property type="project" value="InterPro"/>
</dbReference>
<organism evidence="2">
    <name type="scientific">Geoalkalibacter subterraneus</name>
    <dbReference type="NCBI Taxonomy" id="483547"/>
    <lineage>
        <taxon>Bacteria</taxon>
        <taxon>Pseudomonadati</taxon>
        <taxon>Thermodesulfobacteriota</taxon>
        <taxon>Desulfuromonadia</taxon>
        <taxon>Desulfuromonadales</taxon>
        <taxon>Geoalkalibacteraceae</taxon>
        <taxon>Geoalkalibacter</taxon>
    </lineage>
</organism>
<dbReference type="InterPro" id="IPR021124">
    <property type="entry name" value="CRISPR-assoc_prot_Cas5"/>
</dbReference>
<dbReference type="EMBL" id="DSDO01000399">
    <property type="protein sequence ID" value="HDR47207.1"/>
    <property type="molecule type" value="Genomic_DNA"/>
</dbReference>
<name>A0A831LM13_9BACT</name>
<proteinExistence type="predicted"/>
<dbReference type="NCBIfam" id="TIGR02593">
    <property type="entry name" value="CRISPR_cas5"/>
    <property type="match status" value="1"/>
</dbReference>
<sequence length="237" mass="26486">MQNYLVFTLYGPLAAWGDIAVGEYRPSFAHPSKSAIVGLLAAALGIRRDEDERQQALAASCSFAVRLDSMGVLLRDYHTTQVPPAKRNVTHYTRRSELASDDLNTILSSRDYRCDAVYTVAITVAADPPFSVQQMADKLRKPMFTLYLGRKSCPLAMPLHPQVVNAATLRDAFDKITPAEELSGIISKGPVMVYWEDGVASGLEPQQVIVRRDEPRSRKRWQFGGRRENCGSLRREE</sequence>
<dbReference type="Gene3D" id="3.30.70.2660">
    <property type="match status" value="1"/>
</dbReference>
<dbReference type="InterPro" id="IPR013422">
    <property type="entry name" value="CRISPR-assoc_prot_Cas5_N"/>
</dbReference>
<evidence type="ECO:0000256" key="1">
    <source>
        <dbReference type="ARBA" id="ARBA00023118"/>
    </source>
</evidence>